<dbReference type="SUPFAM" id="SSF51735">
    <property type="entry name" value="NAD(P)-binding Rossmann-fold domains"/>
    <property type="match status" value="1"/>
</dbReference>
<dbReference type="PANTHER" id="PTHR43580">
    <property type="entry name" value="OXIDOREDUCTASE GLYR1-RELATED"/>
    <property type="match status" value="1"/>
</dbReference>
<dbReference type="Pfam" id="PF14833">
    <property type="entry name" value="NAD_binding_11"/>
    <property type="match status" value="1"/>
</dbReference>
<gene>
    <name evidence="7" type="ORF">CLV37_11663</name>
</gene>
<dbReference type="GO" id="GO:0051287">
    <property type="term" value="F:NAD binding"/>
    <property type="evidence" value="ECO:0007669"/>
    <property type="project" value="InterPro"/>
</dbReference>
<dbReference type="InterPro" id="IPR015815">
    <property type="entry name" value="HIBADH-related"/>
</dbReference>
<name>A0A2T0QXD1_9ACTN</name>
<evidence type="ECO:0000256" key="2">
    <source>
        <dbReference type="ARBA" id="ARBA00023002"/>
    </source>
</evidence>
<dbReference type="Proteomes" id="UP000238083">
    <property type="component" value="Unassembled WGS sequence"/>
</dbReference>
<comment type="similarity">
    <text evidence="1">Belongs to the HIBADH-related family.</text>
</comment>
<reference evidence="7 8" key="1">
    <citation type="submission" date="2018-03" db="EMBL/GenBank/DDBJ databases">
        <title>Genomic Encyclopedia of Archaeal and Bacterial Type Strains, Phase II (KMG-II): from individual species to whole genera.</title>
        <authorList>
            <person name="Goeker M."/>
        </authorList>
    </citation>
    <scope>NUCLEOTIDE SEQUENCE [LARGE SCALE GENOMIC DNA]</scope>
    <source>
        <strain evidence="7 8">DSM 19711</strain>
    </source>
</reference>
<dbReference type="GO" id="GO:0050661">
    <property type="term" value="F:NADP binding"/>
    <property type="evidence" value="ECO:0007669"/>
    <property type="project" value="InterPro"/>
</dbReference>
<dbReference type="InterPro" id="IPR013328">
    <property type="entry name" value="6PGD_dom2"/>
</dbReference>
<organism evidence="7 8">
    <name type="scientific">Kineococcus rhizosphaerae</name>
    <dbReference type="NCBI Taxonomy" id="559628"/>
    <lineage>
        <taxon>Bacteria</taxon>
        <taxon>Bacillati</taxon>
        <taxon>Actinomycetota</taxon>
        <taxon>Actinomycetes</taxon>
        <taxon>Kineosporiales</taxon>
        <taxon>Kineosporiaceae</taxon>
        <taxon>Kineococcus</taxon>
    </lineage>
</organism>
<keyword evidence="2" id="KW-0560">Oxidoreductase</keyword>
<dbReference type="InterPro" id="IPR051265">
    <property type="entry name" value="HIBADH-related_NP60_sf"/>
</dbReference>
<evidence type="ECO:0000259" key="6">
    <source>
        <dbReference type="Pfam" id="PF14833"/>
    </source>
</evidence>
<dbReference type="PIRSF" id="PIRSF000103">
    <property type="entry name" value="HIBADH"/>
    <property type="match status" value="1"/>
</dbReference>
<protein>
    <submittedName>
        <fullName evidence="7">3-hydroxyisobutyrate dehydrogenase/2-hydroxy-3-oxopropionate reductase</fullName>
    </submittedName>
</protein>
<dbReference type="GO" id="GO:0016491">
    <property type="term" value="F:oxidoreductase activity"/>
    <property type="evidence" value="ECO:0007669"/>
    <property type="project" value="UniProtKB-KW"/>
</dbReference>
<dbReference type="InterPro" id="IPR006115">
    <property type="entry name" value="6PGDH_NADP-bd"/>
</dbReference>
<evidence type="ECO:0000259" key="5">
    <source>
        <dbReference type="Pfam" id="PF03446"/>
    </source>
</evidence>
<evidence type="ECO:0000313" key="8">
    <source>
        <dbReference type="Proteomes" id="UP000238083"/>
    </source>
</evidence>
<proteinExistence type="inferred from homology"/>
<evidence type="ECO:0000313" key="7">
    <source>
        <dbReference type="EMBL" id="PRY10510.1"/>
    </source>
</evidence>
<keyword evidence="3" id="KW-0520">NAD</keyword>
<dbReference type="InterPro" id="IPR008927">
    <property type="entry name" value="6-PGluconate_DH-like_C_sf"/>
</dbReference>
<dbReference type="PANTHER" id="PTHR43580:SF2">
    <property type="entry name" value="CYTOKINE-LIKE NUCLEAR FACTOR N-PAC"/>
    <property type="match status" value="1"/>
</dbReference>
<dbReference type="AlphaFoldDB" id="A0A2T0QXD1"/>
<dbReference type="InterPro" id="IPR036291">
    <property type="entry name" value="NAD(P)-bd_dom_sf"/>
</dbReference>
<feature type="active site" evidence="4">
    <location>
        <position position="179"/>
    </location>
</feature>
<dbReference type="InterPro" id="IPR029154">
    <property type="entry name" value="HIBADH-like_NADP-bd"/>
</dbReference>
<dbReference type="RefSeq" id="WP_106215248.1">
    <property type="nucleotide sequence ID" value="NZ_PVZF01000016.1"/>
</dbReference>
<accession>A0A2T0QXD1</accession>
<dbReference type="Gene3D" id="3.40.50.720">
    <property type="entry name" value="NAD(P)-binding Rossmann-like Domain"/>
    <property type="match status" value="1"/>
</dbReference>
<feature type="domain" description="6-phosphogluconate dehydrogenase NADP-binding" evidence="5">
    <location>
        <begin position="5"/>
        <end position="170"/>
    </location>
</feature>
<dbReference type="Gene3D" id="1.10.1040.10">
    <property type="entry name" value="N-(1-d-carboxylethyl)-l-norvaline Dehydrogenase, domain 2"/>
    <property type="match status" value="1"/>
</dbReference>
<comment type="caution">
    <text evidence="7">The sequence shown here is derived from an EMBL/GenBank/DDBJ whole genome shotgun (WGS) entry which is preliminary data.</text>
</comment>
<feature type="domain" description="3-hydroxyisobutyrate dehydrogenase-like NAD-binding" evidence="6">
    <location>
        <begin position="173"/>
        <end position="292"/>
    </location>
</feature>
<dbReference type="SUPFAM" id="SSF48179">
    <property type="entry name" value="6-phosphogluconate dehydrogenase C-terminal domain-like"/>
    <property type="match status" value="1"/>
</dbReference>
<evidence type="ECO:0000256" key="1">
    <source>
        <dbReference type="ARBA" id="ARBA00009080"/>
    </source>
</evidence>
<dbReference type="EMBL" id="PVZF01000016">
    <property type="protein sequence ID" value="PRY10510.1"/>
    <property type="molecule type" value="Genomic_DNA"/>
</dbReference>
<dbReference type="Pfam" id="PF03446">
    <property type="entry name" value="NAD_binding_2"/>
    <property type="match status" value="1"/>
</dbReference>
<sequence length="304" mass="30612">MAVNRIAVLGLGRMGAAVAAALVLAGRDVVVWNRSESGHDRLAGELDLRAPHPQRATTPAQAVLGADLVLTSLADGAALRDVLTGPDGALGAARPGTVVADTSTVGVATARDLAATAAAAGIVYCDAPVSGSVASVRSASLLVLAGGPEDAVERLREVTRPFAAAVVHTGAVGSGQAAKLAVNAVVYGLNAAVAEALVLAERGGVPRDTALEIFTSSAVAAPLVRYKRAAFADLDAEPVAMSVDLMRKDLRLIAEQAELTGSSLPLTERVLSVADEVSSAGRGSSDMAAVAAHLRDRAGAEPPR</sequence>
<evidence type="ECO:0000256" key="3">
    <source>
        <dbReference type="ARBA" id="ARBA00023027"/>
    </source>
</evidence>
<evidence type="ECO:0000256" key="4">
    <source>
        <dbReference type="PIRSR" id="PIRSR000103-1"/>
    </source>
</evidence>
<keyword evidence="8" id="KW-1185">Reference proteome</keyword>